<dbReference type="EMBL" id="MN812687">
    <property type="protein sequence ID" value="QPL10882.1"/>
    <property type="molecule type" value="Genomic_DNA"/>
</dbReference>
<name>A0A7T0Q1L8_9CAUD</name>
<keyword evidence="2" id="KW-1185">Reference proteome</keyword>
<proteinExistence type="predicted"/>
<protein>
    <submittedName>
        <fullName evidence="1">Uncharacterized protein</fullName>
    </submittedName>
</protein>
<reference evidence="1 2" key="1">
    <citation type="submission" date="2019-12" db="EMBL/GenBank/DDBJ databases">
        <authorList>
            <person name="Shneider M.M."/>
            <person name="Evseev P.V."/>
            <person name="Lukianova A.A."/>
            <person name="Kabilov M.R."/>
            <person name="Miroshnikov K.A."/>
        </authorList>
    </citation>
    <scope>NUCLEOTIDE SEQUENCE [LARGE SCALE GENOMIC DNA]</scope>
</reference>
<gene>
    <name evidence="1" type="ORF">Possum_00041</name>
</gene>
<evidence type="ECO:0000313" key="2">
    <source>
        <dbReference type="Proteomes" id="UP000594462"/>
    </source>
</evidence>
<sequence length="195" mass="23133">MSKDPWLNTTPRMSGRDFKSQYEQNWASQFEKAEEIIVVVPSFYKEEAKRIILPLEDEMQLPLEWQLERNPLYLFTRYIKPTSGKPGNKLAEAYIPHCIINGDKQIVQMHSGLHRAKVDMHYWERPAMHMLHMWMPIDTREGIQRELSTLDRFLRQMPWEKFTDEATEIKTLRLLKGNDDGLPKTYVKGQNWPAD</sequence>
<dbReference type="Proteomes" id="UP000594462">
    <property type="component" value="Segment"/>
</dbReference>
<organism evidence="1 2">
    <name type="scientific">Pectobacterium phage Possum</name>
    <dbReference type="NCBI Taxonomy" id="2686301"/>
    <lineage>
        <taxon>Viruses</taxon>
        <taxon>Duplodnaviria</taxon>
        <taxon>Heunggongvirae</taxon>
        <taxon>Uroviricota</taxon>
        <taxon>Caudoviricetes</taxon>
        <taxon>Schitoviridae</taxon>
        <taxon>Cbunavirus</taxon>
        <taxon>Cbunavirus possum</taxon>
    </lineage>
</organism>
<evidence type="ECO:0000313" key="1">
    <source>
        <dbReference type="EMBL" id="QPL10882.1"/>
    </source>
</evidence>
<accession>A0A7T0Q1L8</accession>